<feature type="compositionally biased region" description="Basic residues" evidence="1">
    <location>
        <begin position="145"/>
        <end position="155"/>
    </location>
</feature>
<feature type="region of interest" description="Disordered" evidence="1">
    <location>
        <begin position="50"/>
        <end position="178"/>
    </location>
</feature>
<dbReference type="Proteomes" id="UP000275078">
    <property type="component" value="Unassembled WGS sequence"/>
</dbReference>
<proteinExistence type="predicted"/>
<evidence type="ECO:0000313" key="3">
    <source>
        <dbReference type="Proteomes" id="UP000275078"/>
    </source>
</evidence>
<feature type="compositionally biased region" description="Polar residues" evidence="1">
    <location>
        <begin position="62"/>
        <end position="102"/>
    </location>
</feature>
<evidence type="ECO:0000256" key="1">
    <source>
        <dbReference type="SAM" id="MobiDB-lite"/>
    </source>
</evidence>
<evidence type="ECO:0000313" key="2">
    <source>
        <dbReference type="EMBL" id="RPA85188.1"/>
    </source>
</evidence>
<feature type="compositionally biased region" description="Acidic residues" evidence="1">
    <location>
        <begin position="164"/>
        <end position="174"/>
    </location>
</feature>
<protein>
    <submittedName>
        <fullName evidence="2">Uncharacterized protein</fullName>
    </submittedName>
</protein>
<name>A0A3N4IKH3_ASCIM</name>
<feature type="compositionally biased region" description="Polar residues" evidence="1">
    <location>
        <begin position="130"/>
        <end position="144"/>
    </location>
</feature>
<gene>
    <name evidence="2" type="ORF">BJ508DRAFT_323014</name>
</gene>
<feature type="compositionally biased region" description="Basic and acidic residues" evidence="1">
    <location>
        <begin position="107"/>
        <end position="119"/>
    </location>
</feature>
<organism evidence="2 3">
    <name type="scientific">Ascobolus immersus RN42</name>
    <dbReference type="NCBI Taxonomy" id="1160509"/>
    <lineage>
        <taxon>Eukaryota</taxon>
        <taxon>Fungi</taxon>
        <taxon>Dikarya</taxon>
        <taxon>Ascomycota</taxon>
        <taxon>Pezizomycotina</taxon>
        <taxon>Pezizomycetes</taxon>
        <taxon>Pezizales</taxon>
        <taxon>Ascobolaceae</taxon>
        <taxon>Ascobolus</taxon>
    </lineage>
</organism>
<accession>A0A3N4IKH3</accession>
<sequence length="222" mass="21947">MKVDVQNVVVAVCITAGIGAATAGVPYGTPTSTGNAVINGALDAAQGLKSPELSSDGWGRVNPTNSGSDSAATSHIESLLSSSGQVKPTPSTGSFAESSSKDASGLARRDPAKSGKKGGESSGTTSSSSAQPTTGLAGAASSSGRNKREKGKWYKPKVGGEPGEWVECDSSDGDPECKQFMGEVQESEAQNSSGVSGHVSGRAKTALIVAAGGVAAGVGLFL</sequence>
<dbReference type="AlphaFoldDB" id="A0A3N4IKH3"/>
<dbReference type="EMBL" id="ML119655">
    <property type="protein sequence ID" value="RPA85188.1"/>
    <property type="molecule type" value="Genomic_DNA"/>
</dbReference>
<reference evidence="2 3" key="1">
    <citation type="journal article" date="2018" name="Nat. Ecol. Evol.">
        <title>Pezizomycetes genomes reveal the molecular basis of ectomycorrhizal truffle lifestyle.</title>
        <authorList>
            <person name="Murat C."/>
            <person name="Payen T."/>
            <person name="Noel B."/>
            <person name="Kuo A."/>
            <person name="Morin E."/>
            <person name="Chen J."/>
            <person name="Kohler A."/>
            <person name="Krizsan K."/>
            <person name="Balestrini R."/>
            <person name="Da Silva C."/>
            <person name="Montanini B."/>
            <person name="Hainaut M."/>
            <person name="Levati E."/>
            <person name="Barry K.W."/>
            <person name="Belfiori B."/>
            <person name="Cichocki N."/>
            <person name="Clum A."/>
            <person name="Dockter R.B."/>
            <person name="Fauchery L."/>
            <person name="Guy J."/>
            <person name="Iotti M."/>
            <person name="Le Tacon F."/>
            <person name="Lindquist E.A."/>
            <person name="Lipzen A."/>
            <person name="Malagnac F."/>
            <person name="Mello A."/>
            <person name="Molinier V."/>
            <person name="Miyauchi S."/>
            <person name="Poulain J."/>
            <person name="Riccioni C."/>
            <person name="Rubini A."/>
            <person name="Sitrit Y."/>
            <person name="Splivallo R."/>
            <person name="Traeger S."/>
            <person name="Wang M."/>
            <person name="Zifcakova L."/>
            <person name="Wipf D."/>
            <person name="Zambonelli A."/>
            <person name="Paolocci F."/>
            <person name="Nowrousian M."/>
            <person name="Ottonello S."/>
            <person name="Baldrian P."/>
            <person name="Spatafora J.W."/>
            <person name="Henrissat B."/>
            <person name="Nagy L.G."/>
            <person name="Aury J.M."/>
            <person name="Wincker P."/>
            <person name="Grigoriev I.V."/>
            <person name="Bonfante P."/>
            <person name="Martin F.M."/>
        </authorList>
    </citation>
    <scope>NUCLEOTIDE SEQUENCE [LARGE SCALE GENOMIC DNA]</scope>
    <source>
        <strain evidence="2 3">RN42</strain>
    </source>
</reference>
<keyword evidence="3" id="KW-1185">Reference proteome</keyword>